<feature type="chain" id="PRO_5010194527" evidence="2">
    <location>
        <begin position="27"/>
        <end position="396"/>
    </location>
</feature>
<dbReference type="InterPro" id="IPR011042">
    <property type="entry name" value="6-blade_b-propeller_TolB-like"/>
</dbReference>
<evidence type="ECO:0000256" key="1">
    <source>
        <dbReference type="SAM" id="MobiDB-lite"/>
    </source>
</evidence>
<dbReference type="PROSITE" id="PS51257">
    <property type="entry name" value="PROKAR_LIPOPROTEIN"/>
    <property type="match status" value="1"/>
</dbReference>
<dbReference type="Gene3D" id="2.120.10.30">
    <property type="entry name" value="TolB, C-terminal domain"/>
    <property type="match status" value="1"/>
</dbReference>
<feature type="signal peptide" evidence="2">
    <location>
        <begin position="1"/>
        <end position="26"/>
    </location>
</feature>
<dbReference type="InterPro" id="IPR011041">
    <property type="entry name" value="Quinoprot_gluc/sorb_DH_b-prop"/>
</dbReference>
<dbReference type="PANTHER" id="PTHR19328:SF13">
    <property type="entry name" value="HIPL1 PROTEIN"/>
    <property type="match status" value="1"/>
</dbReference>
<feature type="compositionally biased region" description="Polar residues" evidence="1">
    <location>
        <begin position="31"/>
        <end position="46"/>
    </location>
</feature>
<dbReference type="STRING" id="1043493.SAMN05421637_2056"/>
<keyword evidence="2" id="KW-0732">Signal</keyword>
<dbReference type="AlphaFoldDB" id="A0A1H6ZEP0"/>
<dbReference type="Proteomes" id="UP000183315">
    <property type="component" value="Unassembled WGS sequence"/>
</dbReference>
<proteinExistence type="predicted"/>
<dbReference type="SUPFAM" id="SSF50952">
    <property type="entry name" value="Soluble quinoprotein glucose dehydrogenase"/>
    <property type="match status" value="1"/>
</dbReference>
<evidence type="ECO:0000256" key="2">
    <source>
        <dbReference type="SAM" id="SignalP"/>
    </source>
</evidence>
<sequence>MSFSSRIVALACALPLTLTACSSADAGESAPSASRIVSGTVPSTTADPVELPTEIGGPVTASVLTEEVVAKGLTTPSAMVTMADGSLLVSERTTATIRRVRAGIATSLNGPGVEALRSMANAEHSGGLLGIAVLPGDTTYVYAYVTRADDNAVVRMELHDELLGQPTVIVDGIPAGEEANGGRLAFGPDGFLYIGTGDAGRPQQAVNTKSLSGKILRVVANGGDRDGAGAKGNPFGSRVWSLGHHDVTGIAWVADGRMYASDRGDTSDELNLIVAGGDYGWPASDGLLGLPSGTGLGETAGEVTAPVAVWDPADATPGGIAATHEGIYVSAVSGDRVWRLPLTEDTTGEPHVLLDGLGSIRSVLTGDDGMLYVLTGNTDGGKAAEGDDRVVRITVG</sequence>
<evidence type="ECO:0000259" key="3">
    <source>
        <dbReference type="Pfam" id="PF07995"/>
    </source>
</evidence>
<reference evidence="5" key="1">
    <citation type="submission" date="2016-10" db="EMBL/GenBank/DDBJ databases">
        <authorList>
            <person name="Varghese N."/>
        </authorList>
    </citation>
    <scope>NUCLEOTIDE SEQUENCE [LARGE SCALE GENOMIC DNA]</scope>
    <source>
        <strain evidence="5">DSM 24868</strain>
    </source>
</reference>
<dbReference type="InterPro" id="IPR012938">
    <property type="entry name" value="Glc/Sorbosone_DH"/>
</dbReference>
<gene>
    <name evidence="4" type="ORF">SAMN05421637_2056</name>
</gene>
<name>A0A1H6ZEP0_9MICO</name>
<feature type="region of interest" description="Disordered" evidence="1">
    <location>
        <begin position="27"/>
        <end position="48"/>
    </location>
</feature>
<dbReference type="EMBL" id="FNZI01000004">
    <property type="protein sequence ID" value="SEJ50594.1"/>
    <property type="molecule type" value="Genomic_DNA"/>
</dbReference>
<dbReference type="OrthoDB" id="9770043at2"/>
<dbReference type="PANTHER" id="PTHR19328">
    <property type="entry name" value="HEDGEHOG-INTERACTING PROTEIN"/>
    <property type="match status" value="1"/>
</dbReference>
<organism evidence="4 5">
    <name type="scientific">Demequina mangrovi</name>
    <dbReference type="NCBI Taxonomy" id="1043493"/>
    <lineage>
        <taxon>Bacteria</taxon>
        <taxon>Bacillati</taxon>
        <taxon>Actinomycetota</taxon>
        <taxon>Actinomycetes</taxon>
        <taxon>Micrococcales</taxon>
        <taxon>Demequinaceae</taxon>
        <taxon>Demequina</taxon>
    </lineage>
</organism>
<dbReference type="eggNOG" id="COG2133">
    <property type="taxonomic scope" value="Bacteria"/>
</dbReference>
<dbReference type="Pfam" id="PF07995">
    <property type="entry name" value="GSDH"/>
    <property type="match status" value="1"/>
</dbReference>
<feature type="domain" description="Glucose/Sorbosone dehydrogenase" evidence="3">
    <location>
        <begin position="73"/>
        <end position="380"/>
    </location>
</feature>
<evidence type="ECO:0000313" key="5">
    <source>
        <dbReference type="Proteomes" id="UP000183315"/>
    </source>
</evidence>
<dbReference type="RefSeq" id="WP_042216747.1">
    <property type="nucleotide sequence ID" value="NZ_BBLU01000021.1"/>
</dbReference>
<accession>A0A1H6ZEP0</accession>
<protein>
    <submittedName>
        <fullName evidence="4">Glucose/arabinose dehydrogenase, beta-propeller fold</fullName>
    </submittedName>
</protein>
<keyword evidence="5" id="KW-1185">Reference proteome</keyword>
<evidence type="ECO:0000313" key="4">
    <source>
        <dbReference type="EMBL" id="SEJ50594.1"/>
    </source>
</evidence>